<evidence type="ECO:0000313" key="2">
    <source>
        <dbReference type="EMBL" id="MDT0608667.1"/>
    </source>
</evidence>
<dbReference type="InterPro" id="IPR027417">
    <property type="entry name" value="P-loop_NTPase"/>
</dbReference>
<accession>A0ABU3AER2</accession>
<name>A0ABU3AER2_9ACTN</name>
<proteinExistence type="predicted"/>
<dbReference type="SMART" id="SM00028">
    <property type="entry name" value="TPR"/>
    <property type="match status" value="4"/>
</dbReference>
<dbReference type="SUPFAM" id="SSF48452">
    <property type="entry name" value="TPR-like"/>
    <property type="match status" value="2"/>
</dbReference>
<dbReference type="InterPro" id="IPR011990">
    <property type="entry name" value="TPR-like_helical_dom_sf"/>
</dbReference>
<evidence type="ECO:0000313" key="3">
    <source>
        <dbReference type="Proteomes" id="UP001180724"/>
    </source>
</evidence>
<dbReference type="RefSeq" id="WP_311570264.1">
    <property type="nucleotide sequence ID" value="NZ_JAVRFH010000001.1"/>
</dbReference>
<organism evidence="2 3">
    <name type="scientific">Streptomyces lancefieldiae</name>
    <dbReference type="NCBI Taxonomy" id="3075520"/>
    <lineage>
        <taxon>Bacteria</taxon>
        <taxon>Bacillati</taxon>
        <taxon>Actinomycetota</taxon>
        <taxon>Actinomycetes</taxon>
        <taxon>Kitasatosporales</taxon>
        <taxon>Streptomycetaceae</taxon>
        <taxon>Streptomyces</taxon>
    </lineage>
</organism>
<dbReference type="EMBL" id="JAVRFH010000001">
    <property type="protein sequence ID" value="MDT0608667.1"/>
    <property type="molecule type" value="Genomic_DNA"/>
</dbReference>
<sequence length="1003" mass="107335">MSHPYSPKEAPDDGRPPSSSARRTDDTGGTGGTGPHAAPSSASAGDEGSKVFITATSSGFSRTYIAAGDMTVHDAPPPYHLTAWPADLPVVPPGQARAHPSLLLRTSHAVVPFTGRGTELENLRRWGDDDALTGAAVRLVHGPGGQGKTRLAAQTARLWSADGWSVLVAHHRRDLSAPVADATEPVAGVRGTLVVVDYAERWDLLDLVTLLKDLRVPDVRVRVLLLARSAGQWWEVLRYRIDRDLGMPADAQALGPLAEHPVHRVHLFTAARAGFAERLGVPDPESVTPPAALLRHEAYGLVLSVHMAALTAVLAHLDGTTAPTRPTEVSSYLLARERDHWRELHNGVDRRFPTDPDTMARAVYTATLTGPLPYRVGLRALQKTGVHSVPLDHVLADHSVCYPPAATGTVLQPLYPDRLGEDFLALSTPGHASAYPADPWADEAAAELLSGAPEDSAPAWVPPSLTTLIETARRWPHMAERLCRVLRAHPWLAVRGGSGVLMALAELDFLDSALLEAIGAHVPVGPSLELDVGIAAFAQRLTRDRLARTDDAATRAWLRTELGARLSSADLHRQAVVEYQEALAIYRGLDPADYTLDQAEGLSIALGGLGNSQAALGRYEEALTNTTSAVEAYRALASVFPTTHGPVLARTLINQGGQLWHLRRRQEAVAATEEAVGACGPRDDGQVTHEAEAARGAALGNLGMMLLQTGEPERALATTAESVEIHRRLVEADPASHRPGLAESLHRYAAVREALQAETDRAAGAVAEATETYADLAGVRQDRFADALRSSLRLEEDLDDTSFPAELRRAAVQQGVHHVSVTPDGAHALAAALLVHRAERCLAEGRFDECRDLATDAVERYRGFARQDSQTYGHELPNALHLVSLVEAKLGEFGPALAHNAEATRLLRPLVRADPVAVPALAAVLLANVGIRLTAGTELPLALGPAQEAVRLYEELAEQAPATFGQDMALAHRFLVDLLHGLGDHSTADEISRALGSMPRDGS</sequence>
<gene>
    <name evidence="2" type="ORF">RM812_00165</name>
</gene>
<keyword evidence="3" id="KW-1185">Reference proteome</keyword>
<reference evidence="2" key="1">
    <citation type="submission" date="2024-05" db="EMBL/GenBank/DDBJ databases">
        <title>30 novel species of actinomycetes from the DSMZ collection.</title>
        <authorList>
            <person name="Nouioui I."/>
        </authorList>
    </citation>
    <scope>NUCLEOTIDE SEQUENCE</scope>
    <source>
        <strain evidence="2">DSM 40712</strain>
    </source>
</reference>
<comment type="caution">
    <text evidence="2">The sequence shown here is derived from an EMBL/GenBank/DDBJ whole genome shotgun (WGS) entry which is preliminary data.</text>
</comment>
<dbReference type="InterPro" id="IPR019734">
    <property type="entry name" value="TPR_rpt"/>
</dbReference>
<dbReference type="Proteomes" id="UP001180724">
    <property type="component" value="Unassembled WGS sequence"/>
</dbReference>
<feature type="region of interest" description="Disordered" evidence="1">
    <location>
        <begin position="1"/>
        <end position="47"/>
    </location>
</feature>
<evidence type="ECO:0000256" key="1">
    <source>
        <dbReference type="SAM" id="MobiDB-lite"/>
    </source>
</evidence>
<protein>
    <submittedName>
        <fullName evidence="2">Tetratricopeptide repeat protein</fullName>
    </submittedName>
</protein>
<dbReference type="Gene3D" id="1.25.40.10">
    <property type="entry name" value="Tetratricopeptide repeat domain"/>
    <property type="match status" value="1"/>
</dbReference>
<dbReference type="SUPFAM" id="SSF52540">
    <property type="entry name" value="P-loop containing nucleoside triphosphate hydrolases"/>
    <property type="match status" value="1"/>
</dbReference>
<feature type="compositionally biased region" description="Low complexity" evidence="1">
    <location>
        <begin position="35"/>
        <end position="45"/>
    </location>
</feature>